<reference evidence="2 3" key="1">
    <citation type="submission" date="2024-10" db="EMBL/GenBank/DDBJ databases">
        <title>The Natural Products Discovery Center: Release of the First 8490 Sequenced Strains for Exploring Actinobacteria Biosynthetic Diversity.</title>
        <authorList>
            <person name="Kalkreuter E."/>
            <person name="Kautsar S.A."/>
            <person name="Yang D."/>
            <person name="Bader C.D."/>
            <person name="Teijaro C.N."/>
            <person name="Fluegel L."/>
            <person name="Davis C.M."/>
            <person name="Simpson J.R."/>
            <person name="Lauterbach L."/>
            <person name="Steele A.D."/>
            <person name="Gui C."/>
            <person name="Meng S."/>
            <person name="Li G."/>
            <person name="Viehrig K."/>
            <person name="Ye F."/>
            <person name="Su P."/>
            <person name="Kiefer A.F."/>
            <person name="Nichols A."/>
            <person name="Cepeda A.J."/>
            <person name="Yan W."/>
            <person name="Fan B."/>
            <person name="Jiang Y."/>
            <person name="Adhikari A."/>
            <person name="Zheng C.-J."/>
            <person name="Schuster L."/>
            <person name="Cowan T.M."/>
            <person name="Smanski M.J."/>
            <person name="Chevrette M.G."/>
            <person name="De Carvalho L.P.S."/>
            <person name="Shen B."/>
        </authorList>
    </citation>
    <scope>NUCLEOTIDE SEQUENCE [LARGE SCALE GENOMIC DNA]</scope>
    <source>
        <strain evidence="2 3">NPDC020602</strain>
    </source>
</reference>
<dbReference type="RefSeq" id="WP_398712820.1">
    <property type="nucleotide sequence ID" value="NZ_JBIRUI010000020.1"/>
</dbReference>
<accession>A0ABW7UF03</accession>
<dbReference type="SUPFAM" id="SSF46785">
    <property type="entry name" value="Winged helix' DNA-binding domain"/>
    <property type="match status" value="1"/>
</dbReference>
<keyword evidence="2" id="KW-0808">Transferase</keyword>
<gene>
    <name evidence="2" type="ORF">ACH407_32390</name>
</gene>
<comment type="caution">
    <text evidence="2">The sequence shown here is derived from an EMBL/GenBank/DDBJ whole genome shotgun (WGS) entry which is preliminary data.</text>
</comment>
<evidence type="ECO:0000313" key="3">
    <source>
        <dbReference type="Proteomes" id="UP001611339"/>
    </source>
</evidence>
<feature type="domain" description="Methyltransferase" evidence="1">
    <location>
        <begin position="172"/>
        <end position="267"/>
    </location>
</feature>
<keyword evidence="3" id="KW-1185">Reference proteome</keyword>
<sequence>MNRPEDEVLRAVTVDIAQGNARGIASIYNSAVAAWAIAAAWEIGALDELHRARTLDTADFAERNDLDPQSTTGLFRALSAVGLVHRDGAVVHTLDAYDDMYRNKSFFHWLTRGSAELFRQIPSVLRTENRTGEDRLRDPAAIAYACREIDQVTYAPTFWAAVDRVDLPFTRVADLGCGSGARLMQVLDRHPGTTGVGVDIAQPSIDVARKEAAEAGFAGRADFVQGDVLSLEPRPEYADIELLTCFMMGHDFWHGGRENCVATLRRLREVFPAAKRLLIGDATRTALPDTELPVFTLGFELGHDLMGTFLPTIDDWESVFEEGGWKLVRTNRIEMTVGEVIFELA</sequence>
<dbReference type="Proteomes" id="UP001611339">
    <property type="component" value="Unassembled WGS sequence"/>
</dbReference>
<proteinExistence type="predicted"/>
<dbReference type="EMBL" id="JBIRUI010000020">
    <property type="protein sequence ID" value="MFI1718248.1"/>
    <property type="molecule type" value="Genomic_DNA"/>
</dbReference>
<dbReference type="Pfam" id="PF13649">
    <property type="entry name" value="Methyltransf_25"/>
    <property type="match status" value="1"/>
</dbReference>
<name>A0ABW7UF03_9ACTN</name>
<dbReference type="GO" id="GO:0032259">
    <property type="term" value="P:methylation"/>
    <property type="evidence" value="ECO:0007669"/>
    <property type="project" value="UniProtKB-KW"/>
</dbReference>
<dbReference type="InterPro" id="IPR041698">
    <property type="entry name" value="Methyltransf_25"/>
</dbReference>
<dbReference type="GO" id="GO:0008168">
    <property type="term" value="F:methyltransferase activity"/>
    <property type="evidence" value="ECO:0007669"/>
    <property type="project" value="UniProtKB-KW"/>
</dbReference>
<dbReference type="CDD" id="cd02440">
    <property type="entry name" value="AdoMet_MTases"/>
    <property type="match status" value="1"/>
</dbReference>
<dbReference type="EC" id="2.1.-.-" evidence="2"/>
<keyword evidence="2" id="KW-0489">Methyltransferase</keyword>
<dbReference type="InterPro" id="IPR036390">
    <property type="entry name" value="WH_DNA-bd_sf"/>
</dbReference>
<dbReference type="InterPro" id="IPR029063">
    <property type="entry name" value="SAM-dependent_MTases_sf"/>
</dbReference>
<dbReference type="Gene3D" id="3.40.50.150">
    <property type="entry name" value="Vaccinia Virus protein VP39"/>
    <property type="match status" value="1"/>
</dbReference>
<evidence type="ECO:0000259" key="1">
    <source>
        <dbReference type="Pfam" id="PF13649"/>
    </source>
</evidence>
<protein>
    <submittedName>
        <fullName evidence="2">Class I SAM-dependent methyltransferase</fullName>
        <ecNumber evidence="2">2.1.-.-</ecNumber>
    </submittedName>
</protein>
<dbReference type="Gene3D" id="1.10.10.10">
    <property type="entry name" value="Winged helix-like DNA-binding domain superfamily/Winged helix DNA-binding domain"/>
    <property type="match status" value="1"/>
</dbReference>
<dbReference type="InterPro" id="IPR036388">
    <property type="entry name" value="WH-like_DNA-bd_sf"/>
</dbReference>
<organism evidence="2 3">
    <name type="scientific">Streptomyces litmocidini</name>
    <dbReference type="NCBI Taxonomy" id="67318"/>
    <lineage>
        <taxon>Bacteria</taxon>
        <taxon>Bacillati</taxon>
        <taxon>Actinomycetota</taxon>
        <taxon>Actinomycetes</taxon>
        <taxon>Kitasatosporales</taxon>
        <taxon>Streptomycetaceae</taxon>
        <taxon>Streptomyces</taxon>
    </lineage>
</organism>
<evidence type="ECO:0000313" key="2">
    <source>
        <dbReference type="EMBL" id="MFI1718248.1"/>
    </source>
</evidence>
<dbReference type="SUPFAM" id="SSF53335">
    <property type="entry name" value="S-adenosyl-L-methionine-dependent methyltransferases"/>
    <property type="match status" value="1"/>
</dbReference>